<dbReference type="SUPFAM" id="SSF56436">
    <property type="entry name" value="C-type lectin-like"/>
    <property type="match status" value="1"/>
</dbReference>
<dbReference type="PROSITE" id="PS50088">
    <property type="entry name" value="ANK_REPEAT"/>
    <property type="match status" value="2"/>
</dbReference>
<feature type="domain" description="Caspase family p20" evidence="9">
    <location>
        <begin position="407"/>
        <end position="532"/>
    </location>
</feature>
<accession>A0AAV2PYW7</accession>
<keyword evidence="11" id="KW-1185">Reference proteome</keyword>
<dbReference type="GO" id="GO:0006508">
    <property type="term" value="P:proteolysis"/>
    <property type="evidence" value="ECO:0007669"/>
    <property type="project" value="InterPro"/>
</dbReference>
<dbReference type="Gene3D" id="1.25.40.20">
    <property type="entry name" value="Ankyrin repeat-containing domain"/>
    <property type="match status" value="1"/>
</dbReference>
<evidence type="ECO:0000256" key="6">
    <source>
        <dbReference type="SAM" id="SignalP"/>
    </source>
</evidence>
<evidence type="ECO:0000256" key="2">
    <source>
        <dbReference type="PROSITE-ProRule" id="PRU00023"/>
    </source>
</evidence>
<evidence type="ECO:0000256" key="3">
    <source>
        <dbReference type="RuleBase" id="RU003971"/>
    </source>
</evidence>
<dbReference type="InterPro" id="IPR001309">
    <property type="entry name" value="Pept_C14_p20"/>
</dbReference>
<feature type="transmembrane region" description="Helical" evidence="5">
    <location>
        <begin position="182"/>
        <end position="203"/>
    </location>
</feature>
<keyword evidence="6" id="KW-0732">Signal</keyword>
<feature type="compositionally biased region" description="Polar residues" evidence="4">
    <location>
        <begin position="247"/>
        <end position="259"/>
    </location>
</feature>
<dbReference type="InterPro" id="IPR001304">
    <property type="entry name" value="C-type_lectin-like"/>
</dbReference>
<dbReference type="InterPro" id="IPR002138">
    <property type="entry name" value="Pept_C14_p10"/>
</dbReference>
<dbReference type="EMBL" id="CAXKWB010002606">
    <property type="protein sequence ID" value="CAL4067266.1"/>
    <property type="molecule type" value="Genomic_DNA"/>
</dbReference>
<keyword evidence="5" id="KW-0812">Transmembrane</keyword>
<feature type="repeat" description="ANK" evidence="2">
    <location>
        <begin position="330"/>
        <end position="356"/>
    </location>
</feature>
<dbReference type="SUPFAM" id="SSF48403">
    <property type="entry name" value="Ankyrin repeat"/>
    <property type="match status" value="1"/>
</dbReference>
<dbReference type="PROSITE" id="PS50297">
    <property type="entry name" value="ANK_REP_REGION"/>
    <property type="match status" value="2"/>
</dbReference>
<dbReference type="PANTHER" id="PTHR47901:SF3">
    <property type="entry name" value="CASPASE-1"/>
    <property type="match status" value="1"/>
</dbReference>
<dbReference type="Pfam" id="PF00656">
    <property type="entry name" value="Peptidase_C14"/>
    <property type="match status" value="1"/>
</dbReference>
<dbReference type="GO" id="GO:0004197">
    <property type="term" value="F:cysteine-type endopeptidase activity"/>
    <property type="evidence" value="ECO:0007669"/>
    <property type="project" value="InterPro"/>
</dbReference>
<dbReference type="PROSITE" id="PS50207">
    <property type="entry name" value="CASPASE_P10"/>
    <property type="match status" value="1"/>
</dbReference>
<dbReference type="GO" id="GO:0072557">
    <property type="term" value="C:IPAF inflammasome complex"/>
    <property type="evidence" value="ECO:0007669"/>
    <property type="project" value="TreeGrafter"/>
</dbReference>
<evidence type="ECO:0000256" key="5">
    <source>
        <dbReference type="SAM" id="Phobius"/>
    </source>
</evidence>
<dbReference type="GO" id="GO:0072559">
    <property type="term" value="C:NLRP3 inflammasome complex"/>
    <property type="evidence" value="ECO:0007669"/>
    <property type="project" value="TreeGrafter"/>
</dbReference>
<comment type="caution">
    <text evidence="10">The sequence shown here is derived from an EMBL/GenBank/DDBJ whole genome shotgun (WGS) entry which is preliminary data.</text>
</comment>
<dbReference type="SMART" id="SM00248">
    <property type="entry name" value="ANK"/>
    <property type="match status" value="2"/>
</dbReference>
<reference evidence="10 11" key="1">
    <citation type="submission" date="2024-05" db="EMBL/GenBank/DDBJ databases">
        <authorList>
            <person name="Wallberg A."/>
        </authorList>
    </citation>
    <scope>NUCLEOTIDE SEQUENCE [LARGE SCALE GENOMIC DNA]</scope>
</reference>
<evidence type="ECO:0000313" key="11">
    <source>
        <dbReference type="Proteomes" id="UP001497623"/>
    </source>
</evidence>
<dbReference type="Gene3D" id="3.10.100.10">
    <property type="entry name" value="Mannose-Binding Protein A, subunit A"/>
    <property type="match status" value="1"/>
</dbReference>
<feature type="repeat" description="ANK" evidence="2">
    <location>
        <begin position="297"/>
        <end position="329"/>
    </location>
</feature>
<evidence type="ECO:0000259" key="8">
    <source>
        <dbReference type="PROSITE" id="PS50207"/>
    </source>
</evidence>
<dbReference type="InterPro" id="IPR002110">
    <property type="entry name" value="Ankyrin_rpt"/>
</dbReference>
<dbReference type="InterPro" id="IPR016187">
    <property type="entry name" value="CTDL_fold"/>
</dbReference>
<dbReference type="Pfam" id="PF00059">
    <property type="entry name" value="Lectin_C"/>
    <property type="match status" value="1"/>
</dbReference>
<evidence type="ECO:0000256" key="4">
    <source>
        <dbReference type="SAM" id="MobiDB-lite"/>
    </source>
</evidence>
<dbReference type="SMART" id="SM00034">
    <property type="entry name" value="CLECT"/>
    <property type="match status" value="1"/>
</dbReference>
<dbReference type="InterPro" id="IPR002398">
    <property type="entry name" value="Pept_C14"/>
</dbReference>
<dbReference type="PROSITE" id="PS50041">
    <property type="entry name" value="C_TYPE_LECTIN_2"/>
    <property type="match status" value="1"/>
</dbReference>
<name>A0AAV2PYW7_MEGNR</name>
<dbReference type="SUPFAM" id="SSF52129">
    <property type="entry name" value="Caspase-like"/>
    <property type="match status" value="1"/>
</dbReference>
<sequence>MVWSLFLLHIIFFIGWSTQKDEGCPDGFRMSNGSLQCWKFFNDEKRSWYEARRKCEEEGLMIAQPSDAVATALRKDLLDTYGGGSQVWLGARGDVYNFVWERNGTELKNNNPLWFPHQPGTWVTQRHCLLLMVTNNDWSRHSEQPYTPHSCYTPFYTLCEANVTIDESVKDDPTSESANRQVIWYVAGAILVVMVLLLLRLGIFRLRKHQRNPIIEIPTVGFRENAAIINLGSTHSIDNNEGEEVTFHQSDSTSRSGSSNESDLLISLMAAIVEGNCISAESLIKKLPSADLGLSEHGTPLLVEAAQHGHLNMCKLLLQYGASPDATDCNGFHSIYVAAQGGHQEVIKLIIEYGGDPQQPRLGINYTAADHVRSKGQNDLAGWLEKQRKLIRREAKDVGSSGTYPNEAGLVVFLNYIQFWDPKHNRNGAEKDTTNILNTFNKLQYKIDYFENLTSTETSSVLEKLKKDNRLWYKDSFVLIIGSHGVDRKTFYSSDGGTHDINEIKLHFTDKSCPQMKNKPKLLIANFCRGTSKEHVESKESTDNTSYSMGMPELAKARREPLHIELPTHMAVICSASEGVVSLRSKKTGSAFIRYLCETLRESPEDELNVIINTVADKMKAERLHHPTDLYERPFRKYVFKFQDSS</sequence>
<dbReference type="InterPro" id="IPR015917">
    <property type="entry name" value="Pept_C14A"/>
</dbReference>
<dbReference type="Proteomes" id="UP001497623">
    <property type="component" value="Unassembled WGS sequence"/>
</dbReference>
<keyword evidence="5" id="KW-1133">Transmembrane helix</keyword>
<dbReference type="InterPro" id="IPR029030">
    <property type="entry name" value="Caspase-like_dom_sf"/>
</dbReference>
<dbReference type="Pfam" id="PF12796">
    <property type="entry name" value="Ank_2"/>
    <property type="match status" value="1"/>
</dbReference>
<dbReference type="PANTHER" id="PTHR47901">
    <property type="entry name" value="CASPASE RECRUITMENT DOMAIN-CONTAINING PROTEIN 18"/>
    <property type="match status" value="1"/>
</dbReference>
<dbReference type="SMART" id="SM00115">
    <property type="entry name" value="CASc"/>
    <property type="match status" value="1"/>
</dbReference>
<evidence type="ECO:0000259" key="9">
    <source>
        <dbReference type="PROSITE" id="PS50208"/>
    </source>
</evidence>
<dbReference type="InterPro" id="IPR036770">
    <property type="entry name" value="Ankyrin_rpt-contain_sf"/>
</dbReference>
<evidence type="ECO:0000256" key="1">
    <source>
        <dbReference type="ARBA" id="ARBA00010134"/>
    </source>
</evidence>
<feature type="region of interest" description="Disordered" evidence="4">
    <location>
        <begin position="240"/>
        <end position="259"/>
    </location>
</feature>
<dbReference type="Gene3D" id="3.40.50.1460">
    <property type="match status" value="1"/>
</dbReference>
<keyword evidence="2" id="KW-0040">ANK repeat</keyword>
<organism evidence="10 11">
    <name type="scientific">Meganyctiphanes norvegica</name>
    <name type="common">Northern krill</name>
    <name type="synonym">Thysanopoda norvegica</name>
    <dbReference type="NCBI Taxonomy" id="48144"/>
    <lineage>
        <taxon>Eukaryota</taxon>
        <taxon>Metazoa</taxon>
        <taxon>Ecdysozoa</taxon>
        <taxon>Arthropoda</taxon>
        <taxon>Crustacea</taxon>
        <taxon>Multicrustacea</taxon>
        <taxon>Malacostraca</taxon>
        <taxon>Eumalacostraca</taxon>
        <taxon>Eucarida</taxon>
        <taxon>Euphausiacea</taxon>
        <taxon>Euphausiidae</taxon>
        <taxon>Meganyctiphanes</taxon>
    </lineage>
</organism>
<feature type="domain" description="C-type lectin" evidence="7">
    <location>
        <begin position="37"/>
        <end position="152"/>
    </location>
</feature>
<dbReference type="GO" id="GO:0097169">
    <property type="term" value="C:AIM2 inflammasome complex"/>
    <property type="evidence" value="ECO:0007669"/>
    <property type="project" value="TreeGrafter"/>
</dbReference>
<keyword evidence="5" id="KW-0472">Membrane</keyword>
<dbReference type="InterPro" id="IPR011600">
    <property type="entry name" value="Pept_C14_caspase"/>
</dbReference>
<protein>
    <submittedName>
        <fullName evidence="10">Uncharacterized protein</fullName>
    </submittedName>
</protein>
<dbReference type="PRINTS" id="PR00376">
    <property type="entry name" value="IL1BCENZYME"/>
</dbReference>
<evidence type="ECO:0000259" key="7">
    <source>
        <dbReference type="PROSITE" id="PS50041"/>
    </source>
</evidence>
<evidence type="ECO:0000313" key="10">
    <source>
        <dbReference type="EMBL" id="CAL4067266.1"/>
    </source>
</evidence>
<dbReference type="PROSITE" id="PS50208">
    <property type="entry name" value="CASPASE_P20"/>
    <property type="match status" value="1"/>
</dbReference>
<proteinExistence type="inferred from homology"/>
<gene>
    <name evidence="10" type="ORF">MNOR_LOCUS6342</name>
</gene>
<feature type="domain" description="Caspase family p10" evidence="8">
    <location>
        <begin position="574"/>
        <end position="602"/>
    </location>
</feature>
<feature type="signal peptide" evidence="6">
    <location>
        <begin position="1"/>
        <end position="23"/>
    </location>
</feature>
<dbReference type="InterPro" id="IPR016186">
    <property type="entry name" value="C-type_lectin-like/link_sf"/>
</dbReference>
<comment type="similarity">
    <text evidence="1 3">Belongs to the peptidase C14A family.</text>
</comment>
<feature type="chain" id="PRO_5043875608" evidence="6">
    <location>
        <begin position="24"/>
        <end position="646"/>
    </location>
</feature>
<dbReference type="CDD" id="cd00037">
    <property type="entry name" value="CLECT"/>
    <property type="match status" value="1"/>
</dbReference>
<dbReference type="AlphaFoldDB" id="A0AAV2PYW7"/>